<keyword evidence="2" id="KW-1185">Reference proteome</keyword>
<sequence>MSSSPQAADEMYEEIPVAADEMIAGGPELVQEAFPSSHTYVQYPVYKQYFPRLILFPEHLISCSAHSVDSQVTLFVSANSSDATKK</sequence>
<name>A0AA88U5V0_9TELE</name>
<evidence type="ECO:0000313" key="1">
    <source>
        <dbReference type="EMBL" id="KAK2913901.1"/>
    </source>
</evidence>
<reference evidence="1" key="1">
    <citation type="submission" date="2023-08" db="EMBL/GenBank/DDBJ databases">
        <title>Chromosome-level Genome Assembly of mud carp (Cirrhinus molitorella).</title>
        <authorList>
            <person name="Liu H."/>
        </authorList>
    </citation>
    <scope>NUCLEOTIDE SEQUENCE</scope>
    <source>
        <strain evidence="1">Prfri</strain>
        <tissue evidence="1">Muscle</tissue>
    </source>
</reference>
<proteinExistence type="predicted"/>
<comment type="caution">
    <text evidence="1">The sequence shown here is derived from an EMBL/GenBank/DDBJ whole genome shotgun (WGS) entry which is preliminary data.</text>
</comment>
<dbReference type="AlphaFoldDB" id="A0AA88U5V0"/>
<dbReference type="EMBL" id="JAUYZG010000002">
    <property type="protein sequence ID" value="KAK2913901.1"/>
    <property type="molecule type" value="Genomic_DNA"/>
</dbReference>
<accession>A0AA88U5V0</accession>
<evidence type="ECO:0000313" key="2">
    <source>
        <dbReference type="Proteomes" id="UP001187343"/>
    </source>
</evidence>
<organism evidence="1 2">
    <name type="scientific">Cirrhinus molitorella</name>
    <name type="common">mud carp</name>
    <dbReference type="NCBI Taxonomy" id="172907"/>
    <lineage>
        <taxon>Eukaryota</taxon>
        <taxon>Metazoa</taxon>
        <taxon>Chordata</taxon>
        <taxon>Craniata</taxon>
        <taxon>Vertebrata</taxon>
        <taxon>Euteleostomi</taxon>
        <taxon>Actinopterygii</taxon>
        <taxon>Neopterygii</taxon>
        <taxon>Teleostei</taxon>
        <taxon>Ostariophysi</taxon>
        <taxon>Cypriniformes</taxon>
        <taxon>Cyprinidae</taxon>
        <taxon>Labeoninae</taxon>
        <taxon>Labeonini</taxon>
        <taxon>Cirrhinus</taxon>
    </lineage>
</organism>
<gene>
    <name evidence="1" type="ORF">Q8A67_002300</name>
</gene>
<dbReference type="Proteomes" id="UP001187343">
    <property type="component" value="Unassembled WGS sequence"/>
</dbReference>
<protein>
    <submittedName>
        <fullName evidence="1">Uncharacterized protein</fullName>
    </submittedName>
</protein>